<dbReference type="AlphaFoldDB" id="A0A1F5PY95"/>
<proteinExistence type="predicted"/>
<feature type="transmembrane region" description="Helical" evidence="1">
    <location>
        <begin position="7"/>
        <end position="26"/>
    </location>
</feature>
<comment type="caution">
    <text evidence="2">The sequence shown here is derived from an EMBL/GenBank/DDBJ whole genome shotgun (WGS) entry which is preliminary data.</text>
</comment>
<reference evidence="2 3" key="1">
    <citation type="journal article" date="2016" name="Nat. Commun.">
        <title>Thousands of microbial genomes shed light on interconnected biogeochemical processes in an aquifer system.</title>
        <authorList>
            <person name="Anantharaman K."/>
            <person name="Brown C.T."/>
            <person name="Hug L.A."/>
            <person name="Sharon I."/>
            <person name="Castelle C.J."/>
            <person name="Probst A.J."/>
            <person name="Thomas B.C."/>
            <person name="Singh A."/>
            <person name="Wilkins M.J."/>
            <person name="Karaoz U."/>
            <person name="Brodie E.L."/>
            <person name="Williams K.H."/>
            <person name="Hubbard S.S."/>
            <person name="Banfield J.F."/>
        </authorList>
    </citation>
    <scope>NUCLEOTIDE SEQUENCE [LARGE SCALE GENOMIC DNA]</scope>
</reference>
<dbReference type="EMBL" id="MFFB01000007">
    <property type="protein sequence ID" value="OGE94895.1"/>
    <property type="molecule type" value="Genomic_DNA"/>
</dbReference>
<gene>
    <name evidence="2" type="ORF">A3B10_03870</name>
</gene>
<accession>A0A1F5PY95</accession>
<keyword evidence="1" id="KW-1133">Transmembrane helix</keyword>
<protein>
    <recommendedName>
        <fullName evidence="4">Type 4a pilus biogenesis protein PilO</fullName>
    </recommendedName>
</protein>
<evidence type="ECO:0000313" key="3">
    <source>
        <dbReference type="Proteomes" id="UP000177281"/>
    </source>
</evidence>
<name>A0A1F5PY95_9BACT</name>
<sequence length="195" mass="21511">MRALTQNIIILVCGMVVSLLLVFFGIQPILDSLSNLHDEVRAQKTEVLTLDQQILAFKTAQSDLSKAERKSDIDQAIAKREQLVEAVKDVEAAISLTNSQHTLQIYDQNEPGFAKEAAVIPNRVGITEIPYTLNVTNDFVGLLNVLSYLEHLPHFTEVSRIDLSSETIPAEGGRVIRTGKVFGSINGVFFMESGQ</sequence>
<evidence type="ECO:0000313" key="2">
    <source>
        <dbReference type="EMBL" id="OGE94895.1"/>
    </source>
</evidence>
<evidence type="ECO:0000256" key="1">
    <source>
        <dbReference type="SAM" id="Phobius"/>
    </source>
</evidence>
<dbReference type="Proteomes" id="UP000177281">
    <property type="component" value="Unassembled WGS sequence"/>
</dbReference>
<dbReference type="STRING" id="1817841.A3B10_03870"/>
<evidence type="ECO:0008006" key="4">
    <source>
        <dbReference type="Google" id="ProtNLM"/>
    </source>
</evidence>
<keyword evidence="1" id="KW-0472">Membrane</keyword>
<organism evidence="2 3">
    <name type="scientific">Candidatus Doudnabacteria bacterium RIFCSPLOWO2_01_FULL_44_21</name>
    <dbReference type="NCBI Taxonomy" id="1817841"/>
    <lineage>
        <taxon>Bacteria</taxon>
        <taxon>Candidatus Doudnaibacteriota</taxon>
    </lineage>
</organism>
<keyword evidence="1" id="KW-0812">Transmembrane</keyword>